<gene>
    <name evidence="2" type="ORF">GCM10022197_37310</name>
</gene>
<dbReference type="SUPFAM" id="SSF53474">
    <property type="entry name" value="alpha/beta-Hydrolases"/>
    <property type="match status" value="1"/>
</dbReference>
<evidence type="ECO:0000256" key="1">
    <source>
        <dbReference type="ARBA" id="ARBA00022801"/>
    </source>
</evidence>
<dbReference type="InterPro" id="IPR050266">
    <property type="entry name" value="AB_hydrolase_sf"/>
</dbReference>
<dbReference type="Proteomes" id="UP001500767">
    <property type="component" value="Unassembled WGS sequence"/>
</dbReference>
<keyword evidence="1" id="KW-0378">Hydrolase</keyword>
<keyword evidence="3" id="KW-1185">Reference proteome</keyword>
<dbReference type="Gene3D" id="3.40.50.1820">
    <property type="entry name" value="alpha/beta hydrolase"/>
    <property type="match status" value="1"/>
</dbReference>
<evidence type="ECO:0000313" key="2">
    <source>
        <dbReference type="EMBL" id="GAA3576635.1"/>
    </source>
</evidence>
<sequence length="283" mass="29315">MTGAGTTTTDVRRVPTRLGELQVHVSGEPSEQPAVVLWPSMFVDHHTYDRLLPLLPGRRLVSVDGPGLGGSDPLRRPSSIAEAADAAEELLTGPAAAGLGIDGPVDWVGNAFGGHVGYELAVRPGLLRSLVSVSAPPESLPPGLGRQVALLLPLLRALGPVGPVRSAILGNLLSDASAKDPATRRVVLDSLARPTRRSLALAVRSFIAGRRDVTGLLPRLTLPCLFAAGGERGDWSAPDARRAASLAPGATAVVVEGASTLVPLEQPHALAAQLRSFWGGLTT</sequence>
<protein>
    <recommendedName>
        <fullName evidence="4">Pimeloyl-ACP methyl ester carboxylesterase</fullName>
    </recommendedName>
</protein>
<accession>A0ABP6Y397</accession>
<dbReference type="EMBL" id="BAAAYR010000005">
    <property type="protein sequence ID" value="GAA3576635.1"/>
    <property type="molecule type" value="Genomic_DNA"/>
</dbReference>
<organism evidence="2 3">
    <name type="scientific">Microlunatus spumicola</name>
    <dbReference type="NCBI Taxonomy" id="81499"/>
    <lineage>
        <taxon>Bacteria</taxon>
        <taxon>Bacillati</taxon>
        <taxon>Actinomycetota</taxon>
        <taxon>Actinomycetes</taxon>
        <taxon>Propionibacteriales</taxon>
        <taxon>Propionibacteriaceae</taxon>
        <taxon>Microlunatus</taxon>
    </lineage>
</organism>
<dbReference type="PANTHER" id="PTHR43798:SF31">
    <property type="entry name" value="AB HYDROLASE SUPERFAMILY PROTEIN YCLE"/>
    <property type="match status" value="1"/>
</dbReference>
<dbReference type="RefSeq" id="WP_204911132.1">
    <property type="nucleotide sequence ID" value="NZ_BAAAYR010000005.1"/>
</dbReference>
<proteinExistence type="predicted"/>
<evidence type="ECO:0000313" key="3">
    <source>
        <dbReference type="Proteomes" id="UP001500767"/>
    </source>
</evidence>
<comment type="caution">
    <text evidence="2">The sequence shown here is derived from an EMBL/GenBank/DDBJ whole genome shotgun (WGS) entry which is preliminary data.</text>
</comment>
<name>A0ABP6Y397_9ACTN</name>
<evidence type="ECO:0008006" key="4">
    <source>
        <dbReference type="Google" id="ProtNLM"/>
    </source>
</evidence>
<dbReference type="InterPro" id="IPR029058">
    <property type="entry name" value="AB_hydrolase_fold"/>
</dbReference>
<reference evidence="3" key="1">
    <citation type="journal article" date="2019" name="Int. J. Syst. Evol. Microbiol.">
        <title>The Global Catalogue of Microorganisms (GCM) 10K type strain sequencing project: providing services to taxonomists for standard genome sequencing and annotation.</title>
        <authorList>
            <consortium name="The Broad Institute Genomics Platform"/>
            <consortium name="The Broad Institute Genome Sequencing Center for Infectious Disease"/>
            <person name="Wu L."/>
            <person name="Ma J."/>
        </authorList>
    </citation>
    <scope>NUCLEOTIDE SEQUENCE [LARGE SCALE GENOMIC DNA]</scope>
    <source>
        <strain evidence="3">JCM 16540</strain>
    </source>
</reference>
<dbReference type="PANTHER" id="PTHR43798">
    <property type="entry name" value="MONOACYLGLYCEROL LIPASE"/>
    <property type="match status" value="1"/>
</dbReference>